<name>A0A2A4YUA8_9PROT</name>
<dbReference type="InterPro" id="IPR054491">
    <property type="entry name" value="MGH1-like_GH"/>
</dbReference>
<evidence type="ECO:0000256" key="3">
    <source>
        <dbReference type="ARBA" id="ARBA00023295"/>
    </source>
</evidence>
<keyword evidence="2" id="KW-0378">Hydrolase</keyword>
<evidence type="ECO:0000259" key="4">
    <source>
        <dbReference type="Pfam" id="PF22422"/>
    </source>
</evidence>
<comment type="similarity">
    <text evidence="1">Belongs to the glycosyl hydrolase 63 family.</text>
</comment>
<dbReference type="InterPro" id="IPR008928">
    <property type="entry name" value="6-hairpin_glycosidase_sf"/>
</dbReference>
<sequence>MDKLDAQAREILRQNDRGGYTVPTDGLYPYQWNWDSAFAAFGFANFDIERAWQEFHSLFSGQWENGMLPHIIFHQEDKGYFPGPDVWGTNKKPLSSGISQPPVAATFVRKIYEADPKIGQEHATILFEKLADWHRWFHVNRCETGAAVITHPWEAGRDNAPDWDGAMEAIDVSKVQPYVRRDTSHVDPQMRPTKYDYDRYISLVDFARENDWNQDIIRDEGAFRVADPTMTFILLRANRDLLWLATQLGKPIDEIQSWIDHLETGVKTLWNEELGAYDSLDLKSGKFANSLSCASFLCWYGGVENSKMVEQLDLIFSQAKYSVPSYSPMGEKFNAKRYWRGPVWGVVNTLIGMGLEDCGLDAHAERVRSDTVELIKNNGFAEYYDPFDGSAAGGGTFSWTAAIWLSWASPNAKER</sequence>
<dbReference type="PANTHER" id="PTHR10412:SF11">
    <property type="entry name" value="MANNOSYL-OLIGOSACCHARIDE GLUCOSIDASE"/>
    <property type="match status" value="1"/>
</dbReference>
<accession>A0A2A4YUA8</accession>
<organism evidence="5">
    <name type="scientific">OCS116 cluster bacterium</name>
    <dbReference type="NCBI Taxonomy" id="2030921"/>
    <lineage>
        <taxon>Bacteria</taxon>
        <taxon>Pseudomonadati</taxon>
        <taxon>Pseudomonadota</taxon>
        <taxon>Alphaproteobacteria</taxon>
        <taxon>OCS116 cluster</taxon>
    </lineage>
</organism>
<reference key="1">
    <citation type="submission" date="2017-08" db="EMBL/GenBank/DDBJ databases">
        <title>A dynamic microbial community with high functional redundancy inhabits the cold, oxic subseafloor aquifer.</title>
        <authorList>
            <person name="Tully B.J."/>
            <person name="Wheat C.G."/>
            <person name="Glazer B.T."/>
            <person name="Huber J.A."/>
        </authorList>
    </citation>
    <scope>NUCLEOTIDE SEQUENCE [LARGE SCALE GENOMIC DNA]</scope>
</reference>
<dbReference type="SUPFAM" id="SSF48208">
    <property type="entry name" value="Six-hairpin glycosidases"/>
    <property type="match status" value="1"/>
</dbReference>
<comment type="caution">
    <text evidence="5">The sequence shown here is derived from an EMBL/GenBank/DDBJ whole genome shotgun (WGS) entry which is preliminary data.</text>
</comment>
<dbReference type="GO" id="GO:0006487">
    <property type="term" value="P:protein N-linked glycosylation"/>
    <property type="evidence" value="ECO:0007669"/>
    <property type="project" value="TreeGrafter"/>
</dbReference>
<evidence type="ECO:0000313" key="5">
    <source>
        <dbReference type="EMBL" id="PCI97877.1"/>
    </source>
</evidence>
<dbReference type="GO" id="GO:0009311">
    <property type="term" value="P:oligosaccharide metabolic process"/>
    <property type="evidence" value="ECO:0007669"/>
    <property type="project" value="InterPro"/>
</dbReference>
<dbReference type="EMBL" id="NVUS01000026">
    <property type="protein sequence ID" value="PCI97877.1"/>
    <property type="molecule type" value="Genomic_DNA"/>
</dbReference>
<dbReference type="InterPro" id="IPR012341">
    <property type="entry name" value="6hp_glycosidase-like_sf"/>
</dbReference>
<gene>
    <name evidence="5" type="ORF">COB13_14970</name>
</gene>
<dbReference type="Pfam" id="PF22422">
    <property type="entry name" value="MGH1-like_GH"/>
    <property type="match status" value="1"/>
</dbReference>
<dbReference type="AlphaFoldDB" id="A0A2A4YUA8"/>
<evidence type="ECO:0000256" key="2">
    <source>
        <dbReference type="ARBA" id="ARBA00022801"/>
    </source>
</evidence>
<dbReference type="InterPro" id="IPR004888">
    <property type="entry name" value="Glycoside_hydrolase_63"/>
</dbReference>
<reference evidence="5" key="2">
    <citation type="journal article" date="2018" name="ISME J.">
        <title>A dynamic microbial community with high functional redundancy inhabits the cold, oxic subseafloor aquifer.</title>
        <authorList>
            <person name="Tully B.J."/>
            <person name="Wheat C.G."/>
            <person name="Glazer B.T."/>
            <person name="Huber J.A."/>
        </authorList>
    </citation>
    <scope>NUCLEOTIDE SEQUENCE</scope>
    <source>
        <strain evidence="5">NORP83</strain>
    </source>
</reference>
<dbReference type="GO" id="GO:0004573">
    <property type="term" value="F:Glc3Man9GlcNAc2 oligosaccharide glucosidase activity"/>
    <property type="evidence" value="ECO:0007669"/>
    <property type="project" value="InterPro"/>
</dbReference>
<protein>
    <recommendedName>
        <fullName evidence="4">Mannosylglycerate hydrolase MGH1-like glycoside hydrolase domain-containing protein</fullName>
    </recommendedName>
</protein>
<keyword evidence="3" id="KW-0326">Glycosidase</keyword>
<proteinExistence type="inferred from homology"/>
<feature type="domain" description="Mannosylglycerate hydrolase MGH1-like glycoside hydrolase" evidence="4">
    <location>
        <begin position="28"/>
        <end position="400"/>
    </location>
</feature>
<dbReference type="Gene3D" id="1.50.10.10">
    <property type="match status" value="1"/>
</dbReference>
<dbReference type="PANTHER" id="PTHR10412">
    <property type="entry name" value="MANNOSYL-OLIGOSACCHARIDE GLUCOSIDASE"/>
    <property type="match status" value="1"/>
</dbReference>
<evidence type="ECO:0000256" key="1">
    <source>
        <dbReference type="ARBA" id="ARBA00010833"/>
    </source>
</evidence>